<sequence length="142" mass="15335">MRDSLTDSQAQLKVDLEELRGYFRLLPSPEAGGDTALAPSPAPSPSSSGGTDTGGNPCDRPRSERFRYGPTIGRAPTGAAALICPKDLKKKDRTPRPSTFPEPPGWKSERDGKAWKYHRTHIIGDRFSGEWVSGKCSLPIGG</sequence>
<evidence type="ECO:0000256" key="1">
    <source>
        <dbReference type="SAM" id="MobiDB-lite"/>
    </source>
</evidence>
<organism evidence="2 3">
    <name type="scientific">Streptomyces peucetius</name>
    <dbReference type="NCBI Taxonomy" id="1950"/>
    <lineage>
        <taxon>Bacteria</taxon>
        <taxon>Bacillati</taxon>
        <taxon>Actinomycetota</taxon>
        <taxon>Actinomycetes</taxon>
        <taxon>Kitasatosporales</taxon>
        <taxon>Streptomycetaceae</taxon>
        <taxon>Streptomyces</taxon>
    </lineage>
</organism>
<keyword evidence="2" id="KW-0255">Endonuclease</keyword>
<keyword evidence="2" id="KW-0378">Hydrolase</keyword>
<dbReference type="GO" id="GO:0004519">
    <property type="term" value="F:endonuclease activity"/>
    <property type="evidence" value="ECO:0007669"/>
    <property type="project" value="UniProtKB-KW"/>
</dbReference>
<protein>
    <submittedName>
        <fullName evidence="2">DNA/RNA non-specific endonuclease</fullName>
    </submittedName>
</protein>
<accession>A0ABY6IAC8</accession>
<keyword evidence="2" id="KW-0540">Nuclease</keyword>
<dbReference type="Proteomes" id="UP001163878">
    <property type="component" value="Chromosome"/>
</dbReference>
<gene>
    <name evidence="2" type="ORF">OGH68_22225</name>
</gene>
<dbReference type="Gene3D" id="3.40.570.10">
    <property type="entry name" value="Extracellular Endonuclease, subunit A"/>
    <property type="match status" value="1"/>
</dbReference>
<proteinExistence type="predicted"/>
<reference evidence="2" key="1">
    <citation type="submission" date="2022-10" db="EMBL/GenBank/DDBJ databases">
        <title>Cytochrome P450 Catalyzes Benzene Ring Formation in the Biosynthesis of Trialkyl-Substituted Aromatic Polyketides.</title>
        <authorList>
            <person name="Zhao E."/>
            <person name="Ge H."/>
        </authorList>
    </citation>
    <scope>NUCLEOTIDE SEQUENCE</scope>
    <source>
        <strain evidence="2">NA0869</strain>
    </source>
</reference>
<keyword evidence="3" id="KW-1185">Reference proteome</keyword>
<evidence type="ECO:0000313" key="3">
    <source>
        <dbReference type="Proteomes" id="UP001163878"/>
    </source>
</evidence>
<dbReference type="InterPro" id="IPR044929">
    <property type="entry name" value="DNA/RNA_non-sp_Endonuclease_sf"/>
</dbReference>
<evidence type="ECO:0000313" key="2">
    <source>
        <dbReference type="EMBL" id="UYQ63908.1"/>
    </source>
</evidence>
<dbReference type="RefSeq" id="WP_264246599.1">
    <property type="nucleotide sequence ID" value="NZ_CP107567.1"/>
</dbReference>
<dbReference type="EMBL" id="CP107567">
    <property type="protein sequence ID" value="UYQ63908.1"/>
    <property type="molecule type" value="Genomic_DNA"/>
</dbReference>
<feature type="region of interest" description="Disordered" evidence="1">
    <location>
        <begin position="25"/>
        <end position="112"/>
    </location>
</feature>
<name>A0ABY6IAC8_STRPE</name>